<protein>
    <submittedName>
        <fullName evidence="2">Uncharacterized protein</fullName>
    </submittedName>
</protein>
<reference evidence="2 3" key="1">
    <citation type="submission" date="2019-03" db="EMBL/GenBank/DDBJ databases">
        <title>First draft genome of Liparis tanakae, snailfish: a comprehensive survey of snailfish specific genes.</title>
        <authorList>
            <person name="Kim W."/>
            <person name="Song I."/>
            <person name="Jeong J.-H."/>
            <person name="Kim D."/>
            <person name="Kim S."/>
            <person name="Ryu S."/>
            <person name="Song J.Y."/>
            <person name="Lee S.K."/>
        </authorList>
    </citation>
    <scope>NUCLEOTIDE SEQUENCE [LARGE SCALE GENOMIC DNA]</scope>
    <source>
        <tissue evidence="2">Muscle</tissue>
    </source>
</reference>
<gene>
    <name evidence="2" type="ORF">EYF80_021055</name>
</gene>
<feature type="compositionally biased region" description="Basic and acidic residues" evidence="1">
    <location>
        <begin position="74"/>
        <end position="115"/>
    </location>
</feature>
<proteinExistence type="predicted"/>
<organism evidence="2 3">
    <name type="scientific">Liparis tanakae</name>
    <name type="common">Tanaka's snailfish</name>
    <dbReference type="NCBI Taxonomy" id="230148"/>
    <lineage>
        <taxon>Eukaryota</taxon>
        <taxon>Metazoa</taxon>
        <taxon>Chordata</taxon>
        <taxon>Craniata</taxon>
        <taxon>Vertebrata</taxon>
        <taxon>Euteleostomi</taxon>
        <taxon>Actinopterygii</taxon>
        <taxon>Neopterygii</taxon>
        <taxon>Teleostei</taxon>
        <taxon>Neoteleostei</taxon>
        <taxon>Acanthomorphata</taxon>
        <taxon>Eupercaria</taxon>
        <taxon>Perciformes</taxon>
        <taxon>Cottioidei</taxon>
        <taxon>Cottales</taxon>
        <taxon>Liparidae</taxon>
        <taxon>Liparis</taxon>
    </lineage>
</organism>
<dbReference type="Proteomes" id="UP000314294">
    <property type="component" value="Unassembled WGS sequence"/>
</dbReference>
<dbReference type="EMBL" id="SRLO01000185">
    <property type="protein sequence ID" value="TNN68743.1"/>
    <property type="molecule type" value="Genomic_DNA"/>
</dbReference>
<feature type="region of interest" description="Disordered" evidence="1">
    <location>
        <begin position="74"/>
        <end position="122"/>
    </location>
</feature>
<evidence type="ECO:0000256" key="1">
    <source>
        <dbReference type="SAM" id="MobiDB-lite"/>
    </source>
</evidence>
<accession>A0A4Z2HUV4</accession>
<keyword evidence="3" id="KW-1185">Reference proteome</keyword>
<dbReference type="AlphaFoldDB" id="A0A4Z2HUV4"/>
<comment type="caution">
    <text evidence="2">The sequence shown here is derived from an EMBL/GenBank/DDBJ whole genome shotgun (WGS) entry which is preliminary data.</text>
</comment>
<evidence type="ECO:0000313" key="2">
    <source>
        <dbReference type="EMBL" id="TNN68743.1"/>
    </source>
</evidence>
<sequence>MILLDLAGQLDYHNIRSSRGAMGSQRHPSGPASNFLWGSSSQPNCKFMASEPRRAVVAAPNSCMVTVLDLSKDWESRKEEGGANKNRCGERRRAKLKKEMADGLGKMADETRTDSESDEPDE</sequence>
<evidence type="ECO:0000313" key="3">
    <source>
        <dbReference type="Proteomes" id="UP000314294"/>
    </source>
</evidence>
<name>A0A4Z2HUV4_9TELE</name>